<dbReference type="EMBL" id="REGN01005230">
    <property type="protein sequence ID" value="RNA14239.1"/>
    <property type="molecule type" value="Genomic_DNA"/>
</dbReference>
<proteinExistence type="predicted"/>
<protein>
    <submittedName>
        <fullName evidence="1">Uncharacterized protein</fullName>
    </submittedName>
</protein>
<reference evidence="1 2" key="1">
    <citation type="journal article" date="2018" name="Sci. Rep.">
        <title>Genomic signatures of local adaptation to the degree of environmental predictability in rotifers.</title>
        <authorList>
            <person name="Franch-Gras L."/>
            <person name="Hahn C."/>
            <person name="Garcia-Roger E.M."/>
            <person name="Carmona M.J."/>
            <person name="Serra M."/>
            <person name="Gomez A."/>
        </authorList>
    </citation>
    <scope>NUCLEOTIDE SEQUENCE [LARGE SCALE GENOMIC DNA]</scope>
    <source>
        <strain evidence="1">HYR1</strain>
    </source>
</reference>
<keyword evidence="2" id="KW-1185">Reference proteome</keyword>
<gene>
    <name evidence="1" type="ORF">BpHYR1_038762</name>
</gene>
<organism evidence="1 2">
    <name type="scientific">Brachionus plicatilis</name>
    <name type="common">Marine rotifer</name>
    <name type="synonym">Brachionus muelleri</name>
    <dbReference type="NCBI Taxonomy" id="10195"/>
    <lineage>
        <taxon>Eukaryota</taxon>
        <taxon>Metazoa</taxon>
        <taxon>Spiralia</taxon>
        <taxon>Gnathifera</taxon>
        <taxon>Rotifera</taxon>
        <taxon>Eurotatoria</taxon>
        <taxon>Monogononta</taxon>
        <taxon>Pseudotrocha</taxon>
        <taxon>Ploima</taxon>
        <taxon>Brachionidae</taxon>
        <taxon>Brachionus</taxon>
    </lineage>
</organism>
<dbReference type="AlphaFoldDB" id="A0A3M7QSP7"/>
<name>A0A3M7QSP7_BRAPC</name>
<comment type="caution">
    <text evidence="1">The sequence shown here is derived from an EMBL/GenBank/DDBJ whole genome shotgun (WGS) entry which is preliminary data.</text>
</comment>
<dbReference type="Proteomes" id="UP000276133">
    <property type="component" value="Unassembled WGS sequence"/>
</dbReference>
<evidence type="ECO:0000313" key="2">
    <source>
        <dbReference type="Proteomes" id="UP000276133"/>
    </source>
</evidence>
<sequence>MRAEKRATPLETALELSLNPQLILRQRECNQIKTIYLIKQFFVSTCFWVGFLDHSETRGT</sequence>
<accession>A0A3M7QSP7</accession>
<evidence type="ECO:0000313" key="1">
    <source>
        <dbReference type="EMBL" id="RNA14239.1"/>
    </source>
</evidence>